<organism evidence="2 3">
    <name type="scientific">Plakobranchus ocellatus</name>
    <dbReference type="NCBI Taxonomy" id="259542"/>
    <lineage>
        <taxon>Eukaryota</taxon>
        <taxon>Metazoa</taxon>
        <taxon>Spiralia</taxon>
        <taxon>Lophotrochozoa</taxon>
        <taxon>Mollusca</taxon>
        <taxon>Gastropoda</taxon>
        <taxon>Heterobranchia</taxon>
        <taxon>Euthyneura</taxon>
        <taxon>Panpulmonata</taxon>
        <taxon>Sacoglossa</taxon>
        <taxon>Placobranchoidea</taxon>
        <taxon>Plakobranchidae</taxon>
        <taxon>Plakobranchus</taxon>
    </lineage>
</organism>
<keyword evidence="3" id="KW-1185">Reference proteome</keyword>
<evidence type="ECO:0000313" key="3">
    <source>
        <dbReference type="Proteomes" id="UP000735302"/>
    </source>
</evidence>
<evidence type="ECO:0000259" key="1">
    <source>
        <dbReference type="Pfam" id="PF21599"/>
    </source>
</evidence>
<feature type="non-terminal residue" evidence="2">
    <location>
        <position position="83"/>
    </location>
</feature>
<dbReference type="Proteomes" id="UP000735302">
    <property type="component" value="Unassembled WGS sequence"/>
</dbReference>
<comment type="caution">
    <text evidence="2">The sequence shown here is derived from an EMBL/GenBank/DDBJ whole genome shotgun (WGS) entry which is preliminary data.</text>
</comment>
<dbReference type="Pfam" id="PF21599">
    <property type="entry name" value="ZSWIM3_N"/>
    <property type="match status" value="1"/>
</dbReference>
<dbReference type="InterPro" id="IPR048325">
    <property type="entry name" value="ZSWIM3_N"/>
</dbReference>
<name>A0AAV4AER7_9GAST</name>
<reference evidence="2 3" key="1">
    <citation type="journal article" date="2021" name="Elife">
        <title>Chloroplast acquisition without the gene transfer in kleptoplastic sea slugs, Plakobranchus ocellatus.</title>
        <authorList>
            <person name="Maeda T."/>
            <person name="Takahashi S."/>
            <person name="Yoshida T."/>
            <person name="Shimamura S."/>
            <person name="Takaki Y."/>
            <person name="Nagai Y."/>
            <person name="Toyoda A."/>
            <person name="Suzuki Y."/>
            <person name="Arimoto A."/>
            <person name="Ishii H."/>
            <person name="Satoh N."/>
            <person name="Nishiyama T."/>
            <person name="Hasebe M."/>
            <person name="Maruyama T."/>
            <person name="Minagawa J."/>
            <person name="Obokata J."/>
            <person name="Shigenobu S."/>
        </authorList>
    </citation>
    <scope>NUCLEOTIDE SEQUENCE [LARGE SCALE GENOMIC DNA]</scope>
</reference>
<evidence type="ECO:0000313" key="2">
    <source>
        <dbReference type="EMBL" id="GFO05298.1"/>
    </source>
</evidence>
<accession>A0AAV4AER7</accession>
<feature type="domain" description="ZSWIM3 N-terminal" evidence="1">
    <location>
        <begin position="6"/>
        <end position="80"/>
    </location>
</feature>
<dbReference type="EMBL" id="BLXT01003748">
    <property type="protein sequence ID" value="GFO05298.1"/>
    <property type="molecule type" value="Genomic_DNA"/>
</dbReference>
<proteinExistence type="predicted"/>
<protein>
    <recommendedName>
        <fullName evidence="1">ZSWIM3 N-terminal domain-containing protein</fullName>
    </recommendedName>
</protein>
<sequence>MATQLQAGQYFASFEEFMAIISQRKESLNEKLVVGKSSVSVKAANAKLKGDFRFQEDLVYTHVTLRCVHEGEFTSKGHKKQST</sequence>
<dbReference type="AlphaFoldDB" id="A0AAV4AER7"/>
<gene>
    <name evidence="2" type="ORF">PoB_003180300</name>
</gene>